<comment type="similarity">
    <text evidence="1">Belongs to the protein kinase superfamily. ADCK protein kinase family.</text>
</comment>
<dbReference type="RefSeq" id="WP_201029572.1">
    <property type="nucleotide sequence ID" value="NZ_BCSY01000068.1"/>
</dbReference>
<keyword evidence="4" id="KW-0067">ATP-binding</keyword>
<dbReference type="InterPro" id="IPR004147">
    <property type="entry name" value="ABC1_dom"/>
</dbReference>
<dbReference type="InterPro" id="IPR051409">
    <property type="entry name" value="Atypical_kinase_ADCK"/>
</dbReference>
<dbReference type="STRING" id="228230.RMCC_4013"/>
<dbReference type="Proteomes" id="UP000069443">
    <property type="component" value="Unassembled WGS sequence"/>
</dbReference>
<feature type="domain" description="ABC1 atypical kinase-like" evidence="5">
    <location>
        <begin position="96"/>
        <end position="339"/>
    </location>
</feature>
<dbReference type="InterPro" id="IPR011009">
    <property type="entry name" value="Kinase-like_dom_sf"/>
</dbReference>
<keyword evidence="7" id="KW-1185">Reference proteome</keyword>
<dbReference type="GO" id="GO:0005524">
    <property type="term" value="F:ATP binding"/>
    <property type="evidence" value="ECO:0007669"/>
    <property type="project" value="UniProtKB-KW"/>
</dbReference>
<evidence type="ECO:0000256" key="1">
    <source>
        <dbReference type="ARBA" id="ARBA00009670"/>
    </source>
</evidence>
<gene>
    <name evidence="6" type="ORF">RMCC_4013</name>
</gene>
<dbReference type="Pfam" id="PF03109">
    <property type="entry name" value="ABC1"/>
    <property type="match status" value="1"/>
</dbReference>
<reference evidence="7" key="2">
    <citation type="submission" date="2016-02" db="EMBL/GenBank/DDBJ databases">
        <title>Draft genome sequence of five rapidly growing Mycobacterium species.</title>
        <authorList>
            <person name="Katahira K."/>
            <person name="Gotou Y."/>
            <person name="Iida K."/>
            <person name="Ogura Y."/>
            <person name="Hayashi T."/>
        </authorList>
    </citation>
    <scope>NUCLEOTIDE SEQUENCE [LARGE SCALE GENOMIC DNA]</scope>
    <source>
        <strain evidence="7">JCM15298</strain>
    </source>
</reference>
<evidence type="ECO:0000256" key="3">
    <source>
        <dbReference type="ARBA" id="ARBA00022741"/>
    </source>
</evidence>
<dbReference type="InterPro" id="IPR034646">
    <property type="entry name" value="ADCK3_dom"/>
</dbReference>
<evidence type="ECO:0000313" key="7">
    <source>
        <dbReference type="Proteomes" id="UP000069443"/>
    </source>
</evidence>
<evidence type="ECO:0000256" key="4">
    <source>
        <dbReference type="ARBA" id="ARBA00022840"/>
    </source>
</evidence>
<evidence type="ECO:0000259" key="5">
    <source>
        <dbReference type="Pfam" id="PF03109"/>
    </source>
</evidence>
<keyword evidence="2" id="KW-0808">Transferase</keyword>
<dbReference type="PANTHER" id="PTHR43851:SF3">
    <property type="entry name" value="COENZYME Q8"/>
    <property type="match status" value="1"/>
</dbReference>
<name>A0A100WF03_MYCCR</name>
<organism evidence="6 7">
    <name type="scientific">Mycolicibacterium canariasense</name>
    <name type="common">Mycobacterium canariasense</name>
    <dbReference type="NCBI Taxonomy" id="228230"/>
    <lineage>
        <taxon>Bacteria</taxon>
        <taxon>Bacillati</taxon>
        <taxon>Actinomycetota</taxon>
        <taxon>Actinomycetes</taxon>
        <taxon>Mycobacteriales</taxon>
        <taxon>Mycobacteriaceae</taxon>
        <taxon>Mycolicibacterium</taxon>
    </lineage>
</organism>
<proteinExistence type="inferred from homology"/>
<comment type="caution">
    <text evidence="6">The sequence shown here is derived from an EMBL/GenBank/DDBJ whole genome shotgun (WGS) entry which is preliminary data.</text>
</comment>
<sequence>MQSKEQPPPRGRIRRTMPLAGFAARAAGGRLVAGLRERAGDEGAVERFHEDTAARYTDILGHSKGTLMKAGQILSMIDASAIGNGGFAPYQRALARLQTNAPPMPAALVRSILDGEFGGRMALFADLDTAPVAAASIGQVHRGTLRDGRQVAVKVQYPGVGEVIRDDLANAELLTTFLRFAFAASGVAMDIRGMAAEVTARVGEEVDYRHEAAMITAFGDLYRGHPFIRIPDVIPDLSTDRVLTMTYLDGFDWAEAQSADQDLKNTWAEGIYRFLNGNSRHANLAHADPHPGNFRFHPDGGVGVLDFGCVQIADEDRRWLFWTNVRAAIEERYDDCRELMIRMGLLAADSSLSQDGLRLIVSELIYEVIAPQPVTFTPESMGRRLRGFFGDRESQPVTQLSATREFVFLPRIGIAFHHIAAGLRATVPARAIVDDLEGVAEPTTELGRQHHAWRRERGLPCGLDHHEAPRFAP</sequence>
<dbReference type="EMBL" id="BCSY01000068">
    <property type="protein sequence ID" value="GAS97047.1"/>
    <property type="molecule type" value="Genomic_DNA"/>
</dbReference>
<dbReference type="SUPFAM" id="SSF56112">
    <property type="entry name" value="Protein kinase-like (PK-like)"/>
    <property type="match status" value="1"/>
</dbReference>
<protein>
    <recommendedName>
        <fullName evidence="5">ABC1 atypical kinase-like domain-containing protein</fullName>
    </recommendedName>
</protein>
<evidence type="ECO:0000313" key="6">
    <source>
        <dbReference type="EMBL" id="GAS97047.1"/>
    </source>
</evidence>
<dbReference type="AlphaFoldDB" id="A0A100WF03"/>
<dbReference type="CDD" id="cd13970">
    <property type="entry name" value="ABC1_ADCK3"/>
    <property type="match status" value="1"/>
</dbReference>
<reference evidence="7" key="1">
    <citation type="journal article" date="2016" name="Genome Announc.">
        <title>Draft Genome Sequences of Five Rapidly Growing Mycobacterium Species, M. thermoresistibile, M. fortuitum subsp. acetamidolyticum, M. canariasense, M. brisbanense, and M. novocastrense.</title>
        <authorList>
            <person name="Katahira K."/>
            <person name="Ogura Y."/>
            <person name="Gotoh Y."/>
            <person name="Hayashi T."/>
        </authorList>
    </citation>
    <scope>NUCLEOTIDE SEQUENCE [LARGE SCALE GENOMIC DNA]</scope>
    <source>
        <strain evidence="7">JCM15298</strain>
    </source>
</reference>
<dbReference type="PANTHER" id="PTHR43851">
    <property type="match status" value="1"/>
</dbReference>
<dbReference type="GO" id="GO:0016740">
    <property type="term" value="F:transferase activity"/>
    <property type="evidence" value="ECO:0007669"/>
    <property type="project" value="UniProtKB-KW"/>
</dbReference>
<evidence type="ECO:0000256" key="2">
    <source>
        <dbReference type="ARBA" id="ARBA00022679"/>
    </source>
</evidence>
<accession>A0A100WF03</accession>
<keyword evidence="3" id="KW-0547">Nucleotide-binding</keyword>